<evidence type="ECO:0000313" key="3">
    <source>
        <dbReference type="Ensembl" id="ENSMMOP00000009740.1"/>
    </source>
</evidence>
<feature type="transmembrane region" description="Helical" evidence="2">
    <location>
        <begin position="34"/>
        <end position="53"/>
    </location>
</feature>
<keyword evidence="2" id="KW-1133">Transmembrane helix</keyword>
<protein>
    <submittedName>
        <fullName evidence="3">Uncharacterized protein</fullName>
    </submittedName>
</protein>
<keyword evidence="2" id="KW-0472">Membrane</keyword>
<organism evidence="3 4">
    <name type="scientific">Mola mola</name>
    <name type="common">Ocean sunfish</name>
    <name type="synonym">Tetraodon mola</name>
    <dbReference type="NCBI Taxonomy" id="94237"/>
    <lineage>
        <taxon>Eukaryota</taxon>
        <taxon>Metazoa</taxon>
        <taxon>Chordata</taxon>
        <taxon>Craniata</taxon>
        <taxon>Vertebrata</taxon>
        <taxon>Euteleostomi</taxon>
        <taxon>Actinopterygii</taxon>
        <taxon>Neopterygii</taxon>
        <taxon>Teleostei</taxon>
        <taxon>Neoteleostei</taxon>
        <taxon>Acanthomorphata</taxon>
        <taxon>Eupercaria</taxon>
        <taxon>Tetraodontiformes</taxon>
        <taxon>Molidae</taxon>
        <taxon>Mola</taxon>
    </lineage>
</organism>
<reference evidence="3" key="2">
    <citation type="submission" date="2025-09" db="UniProtKB">
        <authorList>
            <consortium name="Ensembl"/>
        </authorList>
    </citation>
    <scope>IDENTIFICATION</scope>
</reference>
<evidence type="ECO:0000256" key="1">
    <source>
        <dbReference type="SAM" id="MobiDB-lite"/>
    </source>
</evidence>
<dbReference type="Ensembl" id="ENSMMOT00000009911.1">
    <property type="protein sequence ID" value="ENSMMOP00000009740.1"/>
    <property type="gene ID" value="ENSMMOG00000007546.1"/>
</dbReference>
<keyword evidence="4" id="KW-1185">Reference proteome</keyword>
<dbReference type="AlphaFoldDB" id="A0A3Q4AY02"/>
<sequence length="55" mass="6377">MQLHRCTCASGAQVPPSSICDKPKRRATRARQMVMLWRKPLMAAWYIWFAALVSR</sequence>
<evidence type="ECO:0000256" key="2">
    <source>
        <dbReference type="SAM" id="Phobius"/>
    </source>
</evidence>
<reference evidence="3" key="1">
    <citation type="submission" date="2025-08" db="UniProtKB">
        <authorList>
            <consortium name="Ensembl"/>
        </authorList>
    </citation>
    <scope>IDENTIFICATION</scope>
</reference>
<keyword evidence="2" id="KW-0812">Transmembrane</keyword>
<feature type="region of interest" description="Disordered" evidence="1">
    <location>
        <begin position="1"/>
        <end position="23"/>
    </location>
</feature>
<accession>A0A3Q4AY02</accession>
<evidence type="ECO:0000313" key="4">
    <source>
        <dbReference type="Proteomes" id="UP000261620"/>
    </source>
</evidence>
<proteinExistence type="predicted"/>
<dbReference type="Proteomes" id="UP000261620">
    <property type="component" value="Unplaced"/>
</dbReference>
<name>A0A3Q4AY02_MOLML</name>